<organism evidence="3 4">
    <name type="scientific">Spodoptera littoralis</name>
    <name type="common">Egyptian cotton leafworm</name>
    <dbReference type="NCBI Taxonomy" id="7109"/>
    <lineage>
        <taxon>Eukaryota</taxon>
        <taxon>Metazoa</taxon>
        <taxon>Ecdysozoa</taxon>
        <taxon>Arthropoda</taxon>
        <taxon>Hexapoda</taxon>
        <taxon>Insecta</taxon>
        <taxon>Pterygota</taxon>
        <taxon>Neoptera</taxon>
        <taxon>Endopterygota</taxon>
        <taxon>Lepidoptera</taxon>
        <taxon>Glossata</taxon>
        <taxon>Ditrysia</taxon>
        <taxon>Noctuoidea</taxon>
        <taxon>Noctuidae</taxon>
        <taxon>Amphipyrinae</taxon>
        <taxon>Spodoptera</taxon>
    </lineage>
</organism>
<feature type="compositionally biased region" description="Basic and acidic residues" evidence="1">
    <location>
        <begin position="773"/>
        <end position="794"/>
    </location>
</feature>
<dbReference type="Proteomes" id="UP001153321">
    <property type="component" value="Chromosome 28"/>
</dbReference>
<reference evidence="3" key="1">
    <citation type="submission" date="2022-02" db="EMBL/GenBank/DDBJ databases">
        <authorList>
            <person name="King R."/>
        </authorList>
    </citation>
    <scope>NUCLEOTIDE SEQUENCE</scope>
</reference>
<name>A0A9P0ICC4_SPOLI</name>
<evidence type="ECO:0000313" key="4">
    <source>
        <dbReference type="Proteomes" id="UP001153321"/>
    </source>
</evidence>
<dbReference type="EMBL" id="LR824559">
    <property type="protein sequence ID" value="CAH1642645.1"/>
    <property type="molecule type" value="Genomic_DNA"/>
</dbReference>
<protein>
    <submittedName>
        <fullName evidence="3">Uncharacterized protein</fullName>
    </submittedName>
</protein>
<keyword evidence="4" id="KW-1185">Reference proteome</keyword>
<feature type="signal peptide" evidence="2">
    <location>
        <begin position="1"/>
        <end position="19"/>
    </location>
</feature>
<sequence>MKVILITLFLNYELFVCKTVHKVHKQTQGTNFHVRGQPQFKKGHKVFRTEDKVLYRRRDFPEYDVTGVFWGGQTDLERMPKPYTTSTFLPPPEREEPVLTLAPTPGEDEEPITMPPTSGEDEEPITMPPTPEHELESPEQIDDNTWPYLRPPSTEPTDTVYTNYPGYPYEPPPFLDSVIKDRDKDNYIKLTPQPTQSYQRPPDVIYDYTNTEPGPTNDGITNHTYYVSIPLNTNKPSEYTINLEAFPSSVPALPPDIDSMYTLKPEPNIVTWSTPTTTTSTSTPSTTIKPLWKVVQRNVGRSNLNSNVTISEKDKSHVKKWFSKVTAGTPVQKWFSSWVGLTTGLQMSTLSKTQIWLQKMKDLGIPVHRDDPVDYKLSTTTRATASFILKTDSHDILRKTPEYNPLTSTTIPTGSPGTPGNVLYKDIVTFATPALSLRQVYFKMMEDSNEGFLTIFLQEIFRITSEKDKRLVKELLMEVEPHINTWYDTDRLKWFGQPLADTIVKLSRFLSVSEIDNIRSYSSMLYHMLQTRKTAVAVDLNSIIEYADLLYTDGEGWELFDAIMEYEQYPNGTRNAKQLCEFIFDCFMRPYRRLSHLERGQTLFNSINTALKNKFLTRRLNGILFRIEPRTTTNGIKSKYLQEVYKRSRRNRKKTNEKKEVADDVINHFSSRSNSIKFAKTTKKYTKVKTPVINNYYILTATKTNNKAVRYKVNYNRIKETTINYKNLLFGNIFDDQKESILYADSRLDRNPYFNDFDDVKHDTASNKYLTTNRKEMHRNTEEERNSELEENHSKSKSKSFISVRPRRQF</sequence>
<keyword evidence="2" id="KW-0732">Signal</keyword>
<dbReference type="AlphaFoldDB" id="A0A9P0ICC4"/>
<feature type="region of interest" description="Disordered" evidence="1">
    <location>
        <begin position="772"/>
        <end position="810"/>
    </location>
</feature>
<evidence type="ECO:0000256" key="1">
    <source>
        <dbReference type="SAM" id="MobiDB-lite"/>
    </source>
</evidence>
<feature type="region of interest" description="Disordered" evidence="1">
    <location>
        <begin position="85"/>
        <end position="139"/>
    </location>
</feature>
<accession>A0A9P0ICC4</accession>
<evidence type="ECO:0000313" key="3">
    <source>
        <dbReference type="EMBL" id="CAH1642645.1"/>
    </source>
</evidence>
<feature type="chain" id="PRO_5040164695" evidence="2">
    <location>
        <begin position="20"/>
        <end position="810"/>
    </location>
</feature>
<proteinExistence type="predicted"/>
<gene>
    <name evidence="3" type="ORF">SPLIT_LOCUS8001</name>
</gene>
<evidence type="ECO:0000256" key="2">
    <source>
        <dbReference type="SAM" id="SignalP"/>
    </source>
</evidence>